<evidence type="ECO:0000313" key="7">
    <source>
        <dbReference type="Proteomes" id="UP000253846"/>
    </source>
</evidence>
<dbReference type="Pfam" id="PF13535">
    <property type="entry name" value="ATP-grasp_4"/>
    <property type="match status" value="1"/>
</dbReference>
<evidence type="ECO:0000256" key="4">
    <source>
        <dbReference type="PROSITE-ProRule" id="PRU00409"/>
    </source>
</evidence>
<keyword evidence="2 4" id="KW-0547">Nucleotide-binding</keyword>
<dbReference type="RefSeq" id="WP_026500709.1">
    <property type="nucleotide sequence ID" value="NZ_CACVBG010000006.1"/>
</dbReference>
<dbReference type="InterPro" id="IPR011761">
    <property type="entry name" value="ATP-grasp"/>
</dbReference>
<dbReference type="InterPro" id="IPR041472">
    <property type="entry name" value="BL00235/CARNS1_N"/>
</dbReference>
<dbReference type="GO" id="GO:0034026">
    <property type="term" value="F:L-amino-acid alpha-ligase activity"/>
    <property type="evidence" value="ECO:0007669"/>
    <property type="project" value="UniProtKB-EC"/>
</dbReference>
<evidence type="ECO:0000256" key="3">
    <source>
        <dbReference type="ARBA" id="ARBA00022840"/>
    </source>
</evidence>
<sequence length="421" mass="46364">MKKLALVCQRNAKLPFIFEAAQAANIELVMIYDTTESAPTQHPAAVTSTWQLPVFDNPELALDTFATGVKERNIGGVMTLREEAILWTALAAKKINTPSIEPEVAALTRNKYLMRQAFAKAGLRTPGFFYIDNPEDLSQIQALDYPLVIKPVSGWASAGVMLAKNSAELPDLIKAVWNVQHKDMARFNDKNKPVGLVIEQYLPGKEFVVECFVDTAGVHVLTVGDKGQPEGPWFEETIYRQRRDIDDPLIIALCEAACSGVKALGINMGAAHVELRLDANNLPYIIEIGARIGGSGVSHFIVEQGTGISFAKLCMNAALAEPNPNLPDILPAEKVAANYIIPLRGHGRFSGFLGLDKVAQHPQTARTIIFFETNHTSPPPPAFGGYPGFIFSVHNSNEEARNYHKWLDDTLSIIWKHHVYQ</sequence>
<evidence type="ECO:0000313" key="6">
    <source>
        <dbReference type="EMBL" id="SSZ38951.1"/>
    </source>
</evidence>
<keyword evidence="1 6" id="KW-0436">Ligase</keyword>
<reference evidence="6 7" key="1">
    <citation type="submission" date="2018-06" db="EMBL/GenBank/DDBJ databases">
        <authorList>
            <consortium name="Pathogen Informatics"/>
            <person name="Doyle S."/>
        </authorList>
    </citation>
    <scope>NUCLEOTIDE SEQUENCE [LARGE SCALE GENOMIC DNA]</scope>
    <source>
        <strain evidence="6 7">NCTC12860</strain>
    </source>
</reference>
<dbReference type="EC" id="6.3.2.49" evidence="6"/>
<name>A0A336NDT5_BARGR</name>
<dbReference type="SUPFAM" id="SSF56059">
    <property type="entry name" value="Glutathione synthetase ATP-binding domain-like"/>
    <property type="match status" value="1"/>
</dbReference>
<dbReference type="Gene3D" id="3.30.470.20">
    <property type="entry name" value="ATP-grasp fold, B domain"/>
    <property type="match status" value="1"/>
</dbReference>
<dbReference type="PANTHER" id="PTHR43585:SF2">
    <property type="entry name" value="ATP-GRASP ENZYME FSQD"/>
    <property type="match status" value="1"/>
</dbReference>
<dbReference type="InterPro" id="IPR052032">
    <property type="entry name" value="ATP-dep_AA_Ligase"/>
</dbReference>
<feature type="domain" description="ATP-grasp" evidence="5">
    <location>
        <begin position="115"/>
        <end position="319"/>
    </location>
</feature>
<dbReference type="GO" id="GO:0005524">
    <property type="term" value="F:ATP binding"/>
    <property type="evidence" value="ECO:0007669"/>
    <property type="project" value="UniProtKB-UniRule"/>
</dbReference>
<dbReference type="Pfam" id="PF18130">
    <property type="entry name" value="ATPgrasp_N"/>
    <property type="match status" value="1"/>
</dbReference>
<organism evidence="6 7">
    <name type="scientific">Bartonella grahamii</name>
    <dbReference type="NCBI Taxonomy" id="33045"/>
    <lineage>
        <taxon>Bacteria</taxon>
        <taxon>Pseudomonadati</taxon>
        <taxon>Pseudomonadota</taxon>
        <taxon>Alphaproteobacteria</taxon>
        <taxon>Hyphomicrobiales</taxon>
        <taxon>Bartonellaceae</taxon>
        <taxon>Bartonella</taxon>
    </lineage>
</organism>
<keyword evidence="3 4" id="KW-0067">ATP-binding</keyword>
<proteinExistence type="predicted"/>
<dbReference type="PANTHER" id="PTHR43585">
    <property type="entry name" value="FUMIPYRROLE BIOSYNTHESIS PROTEIN C"/>
    <property type="match status" value="1"/>
</dbReference>
<evidence type="ECO:0000256" key="1">
    <source>
        <dbReference type="ARBA" id="ARBA00022598"/>
    </source>
</evidence>
<dbReference type="AlphaFoldDB" id="A0A336NDT5"/>
<dbReference type="PROSITE" id="PS50975">
    <property type="entry name" value="ATP_GRASP"/>
    <property type="match status" value="1"/>
</dbReference>
<evidence type="ECO:0000259" key="5">
    <source>
        <dbReference type="PROSITE" id="PS50975"/>
    </source>
</evidence>
<gene>
    <name evidence="6" type="primary">bacD</name>
    <name evidence="6" type="ORF">NCTC12860_00138</name>
</gene>
<dbReference type="Gene3D" id="3.40.50.20">
    <property type="match status" value="1"/>
</dbReference>
<dbReference type="EMBL" id="UFTD01000001">
    <property type="protein sequence ID" value="SSZ38951.1"/>
    <property type="molecule type" value="Genomic_DNA"/>
</dbReference>
<dbReference type="Proteomes" id="UP000253846">
    <property type="component" value="Unassembled WGS sequence"/>
</dbReference>
<accession>A0A336NDT5</accession>
<dbReference type="GO" id="GO:0046872">
    <property type="term" value="F:metal ion binding"/>
    <property type="evidence" value="ECO:0007669"/>
    <property type="project" value="InterPro"/>
</dbReference>
<protein>
    <submittedName>
        <fullName evidence="6">Alanine-anticapsin ligase BacD</fullName>
        <ecNumber evidence="6">6.3.2.49</ecNumber>
    </submittedName>
</protein>
<evidence type="ECO:0000256" key="2">
    <source>
        <dbReference type="ARBA" id="ARBA00022741"/>
    </source>
</evidence>